<feature type="domain" description="MSP" evidence="3">
    <location>
        <begin position="330"/>
        <end position="459"/>
    </location>
</feature>
<dbReference type="AlphaFoldDB" id="T1KEX4"/>
<dbReference type="InterPro" id="IPR013783">
    <property type="entry name" value="Ig-like_fold"/>
</dbReference>
<dbReference type="InterPro" id="IPR053012">
    <property type="entry name" value="ER-organelle_contact"/>
</dbReference>
<name>T1KEX4_TETUR</name>
<dbReference type="EMBL" id="CAEY01000030">
    <property type="status" value="NOT_ANNOTATED_CDS"/>
    <property type="molecule type" value="Genomic_DNA"/>
</dbReference>
<dbReference type="PROSITE" id="PS50191">
    <property type="entry name" value="CRAL_TRIO"/>
    <property type="match status" value="1"/>
</dbReference>
<dbReference type="Proteomes" id="UP000015104">
    <property type="component" value="Unassembled WGS sequence"/>
</dbReference>
<proteinExistence type="predicted"/>
<dbReference type="InterPro" id="IPR000535">
    <property type="entry name" value="MSP_dom"/>
</dbReference>
<feature type="domain" description="CRAL-TRIO" evidence="2">
    <location>
        <begin position="83"/>
        <end position="239"/>
    </location>
</feature>
<dbReference type="InterPro" id="IPR008962">
    <property type="entry name" value="PapD-like_sf"/>
</dbReference>
<evidence type="ECO:0000256" key="1">
    <source>
        <dbReference type="SAM" id="Phobius"/>
    </source>
</evidence>
<accession>T1KEX4</accession>
<dbReference type="InterPro" id="IPR036865">
    <property type="entry name" value="CRAL-TRIO_dom_sf"/>
</dbReference>
<sequence length="544" mass="64033">MASYDDPATQTIIKDLQIKFEQEYRSNPDNCIYSDYQRVMTDLHYVYRFYRARHCNPDAALDMMISTMKWRKCTVKLDHYRDYSFPIEFYKVSAVFPYEPDKSGYTTIYIRVSQHRKVPELEEYTKAFFVHVFDKVDRIHGAKGYALVFDLTSASYRNLDWDYLKFMINFGANYCPAGVKYILVLNVPWALNTFRKMVFSFLNDDYFKLIKFVNGNQIYEHIDPENVPHYLGGKCKRNYCSVPKHSMPIEELVERYGYTKDDYKRIIPVYQDALDQADEFLSTVDWNEPEDYFDTPEKDEQELQGTNYQDKNNVQVDLNDNEVVIDPATAFAVKPVDTIEFQYSLIKGRYTGLLRIENNLNKSVCFKVQSNHPNDYQVSPRFGVVKANSAVDITINLLNQDWSHWSKMNMMNRSSKFRILINTCTLNLEETTTIDQFNKQWSTKDKGIYSIIRETRLIKEFPVKMGRRDKFRQPATDLFQHKLPKWSDDLSVEDKLRCLSSSANSLESNQRKLSLMLYLMGFAYLMLFCYFLISNPSFAPSIVN</sequence>
<dbReference type="KEGG" id="tut:107363622"/>
<dbReference type="PROSITE" id="PS50202">
    <property type="entry name" value="MSP"/>
    <property type="match status" value="1"/>
</dbReference>
<dbReference type="PANTHER" id="PTHR46384:SF1">
    <property type="entry name" value="MOTILE SPERM DOMAIN-CONTAINING PROTEIN 2"/>
    <property type="match status" value="1"/>
</dbReference>
<dbReference type="GO" id="GO:0140284">
    <property type="term" value="C:endoplasmic reticulum-endosome membrane contact site"/>
    <property type="evidence" value="ECO:0007669"/>
    <property type="project" value="TreeGrafter"/>
</dbReference>
<evidence type="ECO:0000259" key="3">
    <source>
        <dbReference type="PROSITE" id="PS50202"/>
    </source>
</evidence>
<dbReference type="eggNOG" id="KOG1470">
    <property type="taxonomic scope" value="Eukaryota"/>
</dbReference>
<dbReference type="GO" id="GO:0012505">
    <property type="term" value="C:endomembrane system"/>
    <property type="evidence" value="ECO:0007669"/>
    <property type="project" value="TreeGrafter"/>
</dbReference>
<feature type="transmembrane region" description="Helical" evidence="1">
    <location>
        <begin position="515"/>
        <end position="533"/>
    </location>
</feature>
<protein>
    <recommendedName>
        <fullName evidence="6">MSP domain-containing protein</fullName>
    </recommendedName>
</protein>
<dbReference type="EnsemblMetazoa" id="tetur10g01080.1">
    <property type="protein sequence ID" value="tetur10g01080.1"/>
    <property type="gene ID" value="tetur10g01080"/>
</dbReference>
<dbReference type="InterPro" id="IPR001251">
    <property type="entry name" value="CRAL-TRIO_dom"/>
</dbReference>
<dbReference type="Pfam" id="PF00650">
    <property type="entry name" value="CRAL_TRIO"/>
    <property type="match status" value="1"/>
</dbReference>
<dbReference type="HOGENOM" id="CLU_500917_0_0_1"/>
<dbReference type="Pfam" id="PF00635">
    <property type="entry name" value="Motile_Sperm"/>
    <property type="match status" value="1"/>
</dbReference>
<dbReference type="OMA" id="MINFGAN"/>
<reference evidence="5" key="1">
    <citation type="submission" date="2011-08" db="EMBL/GenBank/DDBJ databases">
        <authorList>
            <person name="Rombauts S."/>
        </authorList>
    </citation>
    <scope>NUCLEOTIDE SEQUENCE</scope>
    <source>
        <strain evidence="5">London</strain>
    </source>
</reference>
<gene>
    <name evidence="4" type="primary">107363622</name>
</gene>
<keyword evidence="5" id="KW-1185">Reference proteome</keyword>
<dbReference type="Gene3D" id="2.60.40.10">
    <property type="entry name" value="Immunoglobulins"/>
    <property type="match status" value="1"/>
</dbReference>
<reference evidence="4" key="2">
    <citation type="submission" date="2015-06" db="UniProtKB">
        <authorList>
            <consortium name="EnsemblMetazoa"/>
        </authorList>
    </citation>
    <scope>IDENTIFICATION</scope>
</reference>
<evidence type="ECO:0000259" key="2">
    <source>
        <dbReference type="PROSITE" id="PS50191"/>
    </source>
</evidence>
<keyword evidence="1" id="KW-1133">Transmembrane helix</keyword>
<dbReference type="Gene3D" id="3.40.525.10">
    <property type="entry name" value="CRAL-TRIO lipid binding domain"/>
    <property type="match status" value="1"/>
</dbReference>
<keyword evidence="1" id="KW-0472">Membrane</keyword>
<evidence type="ECO:0000313" key="4">
    <source>
        <dbReference type="EnsemblMetazoa" id="tetur10g01080.1"/>
    </source>
</evidence>
<keyword evidence="1" id="KW-0812">Transmembrane</keyword>
<dbReference type="SUPFAM" id="SSF49354">
    <property type="entry name" value="PapD-like"/>
    <property type="match status" value="1"/>
</dbReference>
<dbReference type="SMART" id="SM00516">
    <property type="entry name" value="SEC14"/>
    <property type="match status" value="1"/>
</dbReference>
<dbReference type="SUPFAM" id="SSF52087">
    <property type="entry name" value="CRAL/TRIO domain"/>
    <property type="match status" value="1"/>
</dbReference>
<organism evidence="4 5">
    <name type="scientific">Tetranychus urticae</name>
    <name type="common">Two-spotted spider mite</name>
    <dbReference type="NCBI Taxonomy" id="32264"/>
    <lineage>
        <taxon>Eukaryota</taxon>
        <taxon>Metazoa</taxon>
        <taxon>Ecdysozoa</taxon>
        <taxon>Arthropoda</taxon>
        <taxon>Chelicerata</taxon>
        <taxon>Arachnida</taxon>
        <taxon>Acari</taxon>
        <taxon>Acariformes</taxon>
        <taxon>Trombidiformes</taxon>
        <taxon>Prostigmata</taxon>
        <taxon>Eleutherengona</taxon>
        <taxon>Raphignathae</taxon>
        <taxon>Tetranychoidea</taxon>
        <taxon>Tetranychidae</taxon>
        <taxon>Tetranychus</taxon>
    </lineage>
</organism>
<evidence type="ECO:0000313" key="5">
    <source>
        <dbReference type="Proteomes" id="UP000015104"/>
    </source>
</evidence>
<dbReference type="InterPro" id="IPR036273">
    <property type="entry name" value="CRAL/TRIO_N_dom_sf"/>
</dbReference>
<dbReference type="CDD" id="cd00170">
    <property type="entry name" value="SEC14"/>
    <property type="match status" value="1"/>
</dbReference>
<evidence type="ECO:0008006" key="6">
    <source>
        <dbReference type="Google" id="ProtNLM"/>
    </source>
</evidence>
<dbReference type="PANTHER" id="PTHR46384">
    <property type="entry name" value="MOTILE SPERM DOMAIN-CONTAINING PROTEIN 2"/>
    <property type="match status" value="1"/>
</dbReference>
<dbReference type="OrthoDB" id="1434354at2759"/>
<dbReference type="SUPFAM" id="SSF46938">
    <property type="entry name" value="CRAL/TRIO N-terminal domain"/>
    <property type="match status" value="1"/>
</dbReference>